<name>A0AAD7AGB4_9AGAR</name>
<reference evidence="1" key="1">
    <citation type="submission" date="2023-03" db="EMBL/GenBank/DDBJ databases">
        <title>Massive genome expansion in bonnet fungi (Mycena s.s.) driven by repeated elements and novel gene families across ecological guilds.</title>
        <authorList>
            <consortium name="Lawrence Berkeley National Laboratory"/>
            <person name="Harder C.B."/>
            <person name="Miyauchi S."/>
            <person name="Viragh M."/>
            <person name="Kuo A."/>
            <person name="Thoen E."/>
            <person name="Andreopoulos B."/>
            <person name="Lu D."/>
            <person name="Skrede I."/>
            <person name="Drula E."/>
            <person name="Henrissat B."/>
            <person name="Morin E."/>
            <person name="Kohler A."/>
            <person name="Barry K."/>
            <person name="LaButti K."/>
            <person name="Morin E."/>
            <person name="Salamov A."/>
            <person name="Lipzen A."/>
            <person name="Mereny Z."/>
            <person name="Hegedus B."/>
            <person name="Baldrian P."/>
            <person name="Stursova M."/>
            <person name="Weitz H."/>
            <person name="Taylor A."/>
            <person name="Grigoriev I.V."/>
            <person name="Nagy L.G."/>
            <person name="Martin F."/>
            <person name="Kauserud H."/>
        </authorList>
    </citation>
    <scope>NUCLEOTIDE SEQUENCE</scope>
    <source>
        <strain evidence="1">CBHHK002</strain>
    </source>
</reference>
<dbReference type="AlphaFoldDB" id="A0AAD7AGB4"/>
<accession>A0AAD7AGB4</accession>
<evidence type="ECO:0000313" key="2">
    <source>
        <dbReference type="Proteomes" id="UP001218218"/>
    </source>
</evidence>
<gene>
    <name evidence="1" type="ORF">DFH08DRAFT_850743</name>
</gene>
<dbReference type="EMBL" id="JARIHO010000008">
    <property type="protein sequence ID" value="KAJ7357008.1"/>
    <property type="molecule type" value="Genomic_DNA"/>
</dbReference>
<comment type="caution">
    <text evidence="1">The sequence shown here is derived from an EMBL/GenBank/DDBJ whole genome shotgun (WGS) entry which is preliminary data.</text>
</comment>
<proteinExistence type="predicted"/>
<evidence type="ECO:0008006" key="3">
    <source>
        <dbReference type="Google" id="ProtNLM"/>
    </source>
</evidence>
<evidence type="ECO:0000313" key="1">
    <source>
        <dbReference type="EMBL" id="KAJ7357008.1"/>
    </source>
</evidence>
<sequence>MASQSSSPSTSVQKFEDADFLVRSWSDGSTFAVNRGKLEKGSHVFRDMFSCCDSGAENQQVLDLHEPESTLSALLRLLHSPPDPPVQFQREPQAEKFSTLLPVRYDASTAIPLPVLRVLLYLADKYALSDRGALESLHAHLLAHAPTDGLTVYGLALMLGDMPYVAAEASQYVLPLAWYSPEEAKVVPTVAAYHNVLQLQAYRVKALQDILLREELFPHGYGMCATHNTSAAAVWARTRLILARKIETNTDVAGEMESLVYIFQSCTTCCKAFNAAVDMLAYKCRRVPRRLDQLPDDGCPGFDE</sequence>
<keyword evidence="2" id="KW-1185">Reference proteome</keyword>
<dbReference type="Proteomes" id="UP001218218">
    <property type="component" value="Unassembled WGS sequence"/>
</dbReference>
<protein>
    <recommendedName>
        <fullName evidence="3">BTB domain-containing protein</fullName>
    </recommendedName>
</protein>
<organism evidence="1 2">
    <name type="scientific">Mycena albidolilacea</name>
    <dbReference type="NCBI Taxonomy" id="1033008"/>
    <lineage>
        <taxon>Eukaryota</taxon>
        <taxon>Fungi</taxon>
        <taxon>Dikarya</taxon>
        <taxon>Basidiomycota</taxon>
        <taxon>Agaricomycotina</taxon>
        <taxon>Agaricomycetes</taxon>
        <taxon>Agaricomycetidae</taxon>
        <taxon>Agaricales</taxon>
        <taxon>Marasmiineae</taxon>
        <taxon>Mycenaceae</taxon>
        <taxon>Mycena</taxon>
    </lineage>
</organism>